<organism evidence="1 2">
    <name type="scientific">Streptomyces axinellae</name>
    <dbReference type="NCBI Taxonomy" id="552788"/>
    <lineage>
        <taxon>Bacteria</taxon>
        <taxon>Bacillati</taxon>
        <taxon>Actinomycetota</taxon>
        <taxon>Actinomycetes</taxon>
        <taxon>Kitasatosporales</taxon>
        <taxon>Streptomycetaceae</taxon>
        <taxon>Streptomyces</taxon>
    </lineage>
</organism>
<gene>
    <name evidence="1" type="ORF">GCM10009863_37470</name>
</gene>
<dbReference type="EMBL" id="BAAARJ010000011">
    <property type="protein sequence ID" value="GAA2619964.1"/>
    <property type="molecule type" value="Genomic_DNA"/>
</dbReference>
<evidence type="ECO:0000313" key="1">
    <source>
        <dbReference type="EMBL" id="GAA2619964.1"/>
    </source>
</evidence>
<accession>A0ABN3Q9B9</accession>
<name>A0ABN3Q9B9_9ACTN</name>
<proteinExistence type="predicted"/>
<keyword evidence="2" id="KW-1185">Reference proteome</keyword>
<protein>
    <submittedName>
        <fullName evidence="1">Uncharacterized protein</fullName>
    </submittedName>
</protein>
<sequence>MNGTVGPVMAPRGHLFPLLAFTRVDDRITETDIIAPARLATLDLAVLDA</sequence>
<dbReference type="Proteomes" id="UP001501447">
    <property type="component" value="Unassembled WGS sequence"/>
</dbReference>
<comment type="caution">
    <text evidence="1">The sequence shown here is derived from an EMBL/GenBank/DDBJ whole genome shotgun (WGS) entry which is preliminary data.</text>
</comment>
<reference evidence="1 2" key="1">
    <citation type="journal article" date="2019" name="Int. J. Syst. Evol. Microbiol.">
        <title>The Global Catalogue of Microorganisms (GCM) 10K type strain sequencing project: providing services to taxonomists for standard genome sequencing and annotation.</title>
        <authorList>
            <consortium name="The Broad Institute Genomics Platform"/>
            <consortium name="The Broad Institute Genome Sequencing Center for Infectious Disease"/>
            <person name="Wu L."/>
            <person name="Ma J."/>
        </authorList>
    </citation>
    <scope>NUCLEOTIDE SEQUENCE [LARGE SCALE GENOMIC DNA]</scope>
    <source>
        <strain evidence="1 2">JCM 16373</strain>
    </source>
</reference>
<evidence type="ECO:0000313" key="2">
    <source>
        <dbReference type="Proteomes" id="UP001501447"/>
    </source>
</evidence>